<dbReference type="Proteomes" id="UP001148018">
    <property type="component" value="Unassembled WGS sequence"/>
</dbReference>
<proteinExistence type="predicted"/>
<evidence type="ECO:0000313" key="3">
    <source>
        <dbReference type="Proteomes" id="UP001148018"/>
    </source>
</evidence>
<sequence length="107" mass="11780">MSRGGGRRRRSRREREEEEEEGVRGGGGAGRGEERRSRKGRGEEEQEGEDGGRFPEISSVWGPRGCVGPLEEALWRGLGSGRELHNEERALGASCTMRSGLWGRAAQ</sequence>
<accession>A0A9Q0I7M2</accession>
<keyword evidence="3" id="KW-1185">Reference proteome</keyword>
<feature type="compositionally biased region" description="Basic and acidic residues" evidence="1">
    <location>
        <begin position="31"/>
        <end position="43"/>
    </location>
</feature>
<reference evidence="2" key="1">
    <citation type="submission" date="2022-07" db="EMBL/GenBank/DDBJ databases">
        <title>Chromosome-level genome of Muraenolepis orangiensis.</title>
        <authorList>
            <person name="Kim J."/>
        </authorList>
    </citation>
    <scope>NUCLEOTIDE SEQUENCE</scope>
    <source>
        <strain evidence="2">KU_S4_2022</strain>
        <tissue evidence="2">Muscle</tissue>
    </source>
</reference>
<name>A0A9Q0I7M2_9TELE</name>
<gene>
    <name evidence="2" type="ORF">NHX12_011873</name>
</gene>
<feature type="region of interest" description="Disordered" evidence="1">
    <location>
        <begin position="1"/>
        <end position="66"/>
    </location>
</feature>
<comment type="caution">
    <text evidence="2">The sequence shown here is derived from an EMBL/GenBank/DDBJ whole genome shotgun (WGS) entry which is preliminary data.</text>
</comment>
<evidence type="ECO:0000313" key="2">
    <source>
        <dbReference type="EMBL" id="KAJ3588280.1"/>
    </source>
</evidence>
<dbReference type="AlphaFoldDB" id="A0A9Q0I7M2"/>
<feature type="compositionally biased region" description="Basic residues" evidence="1">
    <location>
        <begin position="1"/>
        <end position="12"/>
    </location>
</feature>
<protein>
    <submittedName>
        <fullName evidence="2">Uncharacterized protein</fullName>
    </submittedName>
</protein>
<dbReference type="EMBL" id="JANIIK010000116">
    <property type="protein sequence ID" value="KAJ3588280.1"/>
    <property type="molecule type" value="Genomic_DNA"/>
</dbReference>
<evidence type="ECO:0000256" key="1">
    <source>
        <dbReference type="SAM" id="MobiDB-lite"/>
    </source>
</evidence>
<organism evidence="2 3">
    <name type="scientific">Muraenolepis orangiensis</name>
    <name type="common">Patagonian moray cod</name>
    <dbReference type="NCBI Taxonomy" id="630683"/>
    <lineage>
        <taxon>Eukaryota</taxon>
        <taxon>Metazoa</taxon>
        <taxon>Chordata</taxon>
        <taxon>Craniata</taxon>
        <taxon>Vertebrata</taxon>
        <taxon>Euteleostomi</taxon>
        <taxon>Actinopterygii</taxon>
        <taxon>Neopterygii</taxon>
        <taxon>Teleostei</taxon>
        <taxon>Neoteleostei</taxon>
        <taxon>Acanthomorphata</taxon>
        <taxon>Zeiogadaria</taxon>
        <taxon>Gadariae</taxon>
        <taxon>Gadiformes</taxon>
        <taxon>Muraenolepidoidei</taxon>
        <taxon>Muraenolepididae</taxon>
        <taxon>Muraenolepis</taxon>
    </lineage>
</organism>